<dbReference type="AlphaFoldDB" id="A0A840QS07"/>
<protein>
    <submittedName>
        <fullName evidence="1">Putative phosphosugar-binding protein</fullName>
    </submittedName>
</protein>
<dbReference type="Proteomes" id="UP000551878">
    <property type="component" value="Unassembled WGS sequence"/>
</dbReference>
<proteinExistence type="predicted"/>
<organism evidence="1 2">
    <name type="scientific">Texcoconibacillus texcoconensis</name>
    <dbReference type="NCBI Taxonomy" id="1095777"/>
    <lineage>
        <taxon>Bacteria</taxon>
        <taxon>Bacillati</taxon>
        <taxon>Bacillota</taxon>
        <taxon>Bacilli</taxon>
        <taxon>Bacillales</taxon>
        <taxon>Bacillaceae</taxon>
        <taxon>Texcoconibacillus</taxon>
    </lineage>
</organism>
<gene>
    <name evidence="1" type="ORF">HNQ41_002339</name>
</gene>
<evidence type="ECO:0000313" key="1">
    <source>
        <dbReference type="EMBL" id="MBB5174145.1"/>
    </source>
</evidence>
<evidence type="ECO:0000313" key="2">
    <source>
        <dbReference type="Proteomes" id="UP000551878"/>
    </source>
</evidence>
<dbReference type="EMBL" id="JACHHB010000010">
    <property type="protein sequence ID" value="MBB5174145.1"/>
    <property type="molecule type" value="Genomic_DNA"/>
</dbReference>
<dbReference type="Gene3D" id="3.40.50.10490">
    <property type="entry name" value="Glucose-6-phosphate isomerase like protein, domain 1"/>
    <property type="match status" value="1"/>
</dbReference>
<name>A0A840QS07_9BACI</name>
<keyword evidence="2" id="KW-1185">Reference proteome</keyword>
<accession>A0A840QS07</accession>
<comment type="caution">
    <text evidence="1">The sequence shown here is derived from an EMBL/GenBank/DDBJ whole genome shotgun (WGS) entry which is preliminary data.</text>
</comment>
<reference evidence="1 2" key="1">
    <citation type="submission" date="2020-08" db="EMBL/GenBank/DDBJ databases">
        <title>Genomic Encyclopedia of Type Strains, Phase IV (KMG-IV): sequencing the most valuable type-strain genomes for metagenomic binning, comparative biology and taxonomic classification.</title>
        <authorList>
            <person name="Goeker M."/>
        </authorList>
    </citation>
    <scope>NUCLEOTIDE SEQUENCE [LARGE SCALE GENOMIC DNA]</scope>
    <source>
        <strain evidence="1 2">DSM 24696</strain>
    </source>
</reference>
<sequence length="84" mass="9152">MIDNLSEKGDAVLKHESVAALFATTSTVLGVSIVQSLMADTIRQLVERGIEPPVLRSGNIDGADEYNQSLIDPYKERIPLLSLQ</sequence>